<reference evidence="3" key="1">
    <citation type="submission" date="2022-11" db="UniProtKB">
        <authorList>
            <consortium name="WormBaseParasite"/>
        </authorList>
    </citation>
    <scope>IDENTIFICATION</scope>
</reference>
<dbReference type="Gene3D" id="1.20.5.4090">
    <property type="match status" value="1"/>
</dbReference>
<evidence type="ECO:0000313" key="2">
    <source>
        <dbReference type="Proteomes" id="UP000887565"/>
    </source>
</evidence>
<name>A0A915HYC5_ROMCU</name>
<feature type="coiled-coil region" evidence="1">
    <location>
        <begin position="16"/>
        <end position="57"/>
    </location>
</feature>
<dbReference type="WBParaSite" id="nRc.2.0.1.t06895-RA">
    <property type="protein sequence ID" value="nRc.2.0.1.t06895-RA"/>
    <property type="gene ID" value="nRc.2.0.1.g06895"/>
</dbReference>
<proteinExistence type="predicted"/>
<keyword evidence="2" id="KW-1185">Reference proteome</keyword>
<evidence type="ECO:0000313" key="3">
    <source>
        <dbReference type="WBParaSite" id="nRc.2.0.1.t06895-RA"/>
    </source>
</evidence>
<organism evidence="2 3">
    <name type="scientific">Romanomermis culicivorax</name>
    <name type="common">Nematode worm</name>
    <dbReference type="NCBI Taxonomy" id="13658"/>
    <lineage>
        <taxon>Eukaryota</taxon>
        <taxon>Metazoa</taxon>
        <taxon>Ecdysozoa</taxon>
        <taxon>Nematoda</taxon>
        <taxon>Enoplea</taxon>
        <taxon>Dorylaimia</taxon>
        <taxon>Mermithida</taxon>
        <taxon>Mermithoidea</taxon>
        <taxon>Mermithidae</taxon>
        <taxon>Romanomermis</taxon>
    </lineage>
</organism>
<dbReference type="Proteomes" id="UP000887565">
    <property type="component" value="Unplaced"/>
</dbReference>
<sequence>MNKVAVKDQSFDGYSIDDLKEENSALRTQVALLYKQLNEKDDLLNENRRRIEQLEKTLAISKPNGLCKNEISSRKDFLIDQR</sequence>
<accession>A0A915HYC5</accession>
<evidence type="ECO:0000256" key="1">
    <source>
        <dbReference type="SAM" id="Coils"/>
    </source>
</evidence>
<protein>
    <submittedName>
        <fullName evidence="3">Uncharacterized protein</fullName>
    </submittedName>
</protein>
<dbReference type="AlphaFoldDB" id="A0A915HYC5"/>
<keyword evidence="1" id="KW-0175">Coiled coil</keyword>